<accession>A0A9W6BJ21</accession>
<dbReference type="PANTHER" id="PTHR33926">
    <property type="entry name" value="PROTEIN TIC 22, CHLOROPLASTIC"/>
    <property type="match status" value="1"/>
</dbReference>
<evidence type="ECO:0000256" key="3">
    <source>
        <dbReference type="ARBA" id="ARBA00022640"/>
    </source>
</evidence>
<evidence type="ECO:0000256" key="4">
    <source>
        <dbReference type="SAM" id="Coils"/>
    </source>
</evidence>
<protein>
    <submittedName>
        <fullName evidence="5">Uncharacterized protein</fullName>
    </submittedName>
</protein>
<evidence type="ECO:0000256" key="2">
    <source>
        <dbReference type="ARBA" id="ARBA00022528"/>
    </source>
</evidence>
<dbReference type="PANTHER" id="PTHR33926:SF4">
    <property type="entry name" value="PROTEIN TIC 22, CHLOROPLASTIC"/>
    <property type="match status" value="1"/>
</dbReference>
<gene>
    <name evidence="5" type="primary">PLEST002478</name>
    <name evidence="5" type="ORF">PLESTB_000685300</name>
</gene>
<name>A0A9W6BJ21_9CHLO</name>
<comment type="caution">
    <text evidence="5">The sequence shown here is derived from an EMBL/GenBank/DDBJ whole genome shotgun (WGS) entry which is preliminary data.</text>
</comment>
<keyword evidence="3" id="KW-0934">Plastid</keyword>
<proteinExistence type="predicted"/>
<keyword evidence="2" id="KW-0150">Chloroplast</keyword>
<feature type="coiled-coil region" evidence="4">
    <location>
        <begin position="353"/>
        <end position="380"/>
    </location>
</feature>
<comment type="subcellular location">
    <subcellularLocation>
        <location evidence="1">Plastid</location>
        <location evidence="1">Chloroplast</location>
    </subcellularLocation>
</comment>
<evidence type="ECO:0000313" key="5">
    <source>
        <dbReference type="EMBL" id="GLC52893.1"/>
    </source>
</evidence>
<evidence type="ECO:0000313" key="6">
    <source>
        <dbReference type="Proteomes" id="UP001165080"/>
    </source>
</evidence>
<dbReference type="Gene3D" id="3.40.1350.100">
    <property type="match status" value="1"/>
</dbReference>
<dbReference type="Proteomes" id="UP001165080">
    <property type="component" value="Unassembled WGS sequence"/>
</dbReference>
<keyword evidence="6" id="KW-1185">Reference proteome</keyword>
<dbReference type="AlphaFoldDB" id="A0A9W6BJ21"/>
<dbReference type="GO" id="GO:0015031">
    <property type="term" value="P:protein transport"/>
    <property type="evidence" value="ECO:0007669"/>
    <property type="project" value="InterPro"/>
</dbReference>
<dbReference type="GO" id="GO:0009507">
    <property type="term" value="C:chloroplast"/>
    <property type="evidence" value="ECO:0007669"/>
    <property type="project" value="UniProtKB-SubCell"/>
</dbReference>
<keyword evidence="4" id="KW-0175">Coiled coil</keyword>
<reference evidence="5 6" key="1">
    <citation type="journal article" date="2023" name="Commun. Biol.">
        <title>Reorganization of the ancestral sex-determining regions during the evolution of trioecy in Pleodorina starrii.</title>
        <authorList>
            <person name="Takahashi K."/>
            <person name="Suzuki S."/>
            <person name="Kawai-Toyooka H."/>
            <person name="Yamamoto K."/>
            <person name="Hamaji T."/>
            <person name="Ootsuki R."/>
            <person name="Yamaguchi H."/>
            <person name="Kawachi M."/>
            <person name="Higashiyama T."/>
            <person name="Nozaki H."/>
        </authorList>
    </citation>
    <scope>NUCLEOTIDE SEQUENCE [LARGE SCALE GENOMIC DNA]</scope>
    <source>
        <strain evidence="5 6">NIES-4479</strain>
    </source>
</reference>
<dbReference type="InterPro" id="IPR007378">
    <property type="entry name" value="Tic22-like"/>
</dbReference>
<evidence type="ECO:0000256" key="1">
    <source>
        <dbReference type="ARBA" id="ARBA00004229"/>
    </source>
</evidence>
<dbReference type="EMBL" id="BRXU01000007">
    <property type="protein sequence ID" value="GLC52893.1"/>
    <property type="molecule type" value="Genomic_DNA"/>
</dbReference>
<organism evidence="5 6">
    <name type="scientific">Pleodorina starrii</name>
    <dbReference type="NCBI Taxonomy" id="330485"/>
    <lineage>
        <taxon>Eukaryota</taxon>
        <taxon>Viridiplantae</taxon>
        <taxon>Chlorophyta</taxon>
        <taxon>core chlorophytes</taxon>
        <taxon>Chlorophyceae</taxon>
        <taxon>CS clade</taxon>
        <taxon>Chlamydomonadales</taxon>
        <taxon>Volvocaceae</taxon>
        <taxon>Pleodorina</taxon>
    </lineage>
</organism>
<dbReference type="Pfam" id="PF04278">
    <property type="entry name" value="Tic22"/>
    <property type="match status" value="1"/>
</dbReference>
<dbReference type="FunFam" id="3.40.1350.100:FF:000007">
    <property type="entry name" value="Protein TIC 22-like, chloroplastic"/>
    <property type="match status" value="1"/>
</dbReference>
<sequence length="431" mass="47732">MTAYVVQPTLQIVWPFPAKLIALYKSPAAQHTLTLNGTLLASQREAGAEGLAALSEQERATMERNEGPLGHLQRSLEHVGRGLASQWQQLPAQVERSFVPMRQGVSRWWEQTPIAQIIRNAQEGAAAPARPREQAPWAPLLASITLGTSAPRPQPVMDLAMAKEEVKARLAPVPVFTVANPKNEFVLVAGENNTQLGFFFFRKEDAEALIEKIREENPRLARDSKILRVTMDNVYEVFTTPREQTGLQGIHFRFMPDMRQVSHALELYKAAGVPTRQFIGVPVFQAEGLTVTTRDMQYVPLFLCKEDLDIAVQSAYVQRNAAQIKLYKDKADRYQADFDQVAGQLESASGRERSGLESKLAKARAKLEAAQEKVESVERAPLPKVEVGSFEEVVMRMTASAGNELAAWSQVMFVAPALLQEAAKSSGTAKK</sequence>